<dbReference type="Proteomes" id="UP001500392">
    <property type="component" value="Unassembled WGS sequence"/>
</dbReference>
<proteinExistence type="predicted"/>
<sequence length="61" mass="6859">MAKSNTTFNKMVADFDDSSNLPSDIPSLKSHTPPFYIKLLLAWIKMEFKNPKVEVSGNINS</sequence>
<dbReference type="EMBL" id="BAABDM010000012">
    <property type="protein sequence ID" value="GAA4105943.1"/>
    <property type="molecule type" value="Genomic_DNA"/>
</dbReference>
<name>A0ABP7X6N7_9GAMM</name>
<evidence type="ECO:0000313" key="1">
    <source>
        <dbReference type="EMBL" id="GAA4105943.1"/>
    </source>
</evidence>
<keyword evidence="2" id="KW-1185">Reference proteome</keyword>
<reference evidence="2" key="1">
    <citation type="journal article" date="2019" name="Int. J. Syst. Evol. Microbiol.">
        <title>The Global Catalogue of Microorganisms (GCM) 10K type strain sequencing project: providing services to taxonomists for standard genome sequencing and annotation.</title>
        <authorList>
            <consortium name="The Broad Institute Genomics Platform"/>
            <consortium name="The Broad Institute Genome Sequencing Center for Infectious Disease"/>
            <person name="Wu L."/>
            <person name="Ma J."/>
        </authorList>
    </citation>
    <scope>NUCLEOTIDE SEQUENCE [LARGE SCALE GENOMIC DNA]</scope>
    <source>
        <strain evidence="2">JCM 17304</strain>
    </source>
</reference>
<organism evidence="1 2">
    <name type="scientific">Zhongshania borealis</name>
    <dbReference type="NCBI Taxonomy" id="889488"/>
    <lineage>
        <taxon>Bacteria</taxon>
        <taxon>Pseudomonadati</taxon>
        <taxon>Pseudomonadota</taxon>
        <taxon>Gammaproteobacteria</taxon>
        <taxon>Cellvibrionales</taxon>
        <taxon>Spongiibacteraceae</taxon>
        <taxon>Zhongshania</taxon>
    </lineage>
</organism>
<gene>
    <name evidence="1" type="ORF">GCM10022414_36000</name>
</gene>
<accession>A0ABP7X6N7</accession>
<comment type="caution">
    <text evidence="1">The sequence shown here is derived from an EMBL/GenBank/DDBJ whole genome shotgun (WGS) entry which is preliminary data.</text>
</comment>
<evidence type="ECO:0000313" key="2">
    <source>
        <dbReference type="Proteomes" id="UP001500392"/>
    </source>
</evidence>
<protein>
    <submittedName>
        <fullName evidence="1">Uncharacterized protein</fullName>
    </submittedName>
</protein>